<dbReference type="PANTHER" id="PTHR39624">
    <property type="entry name" value="PROTEIN INVOLVED IN RIMO-MEDIATED BETA-METHYLTHIOLATION OF RIBOSOMAL PROTEIN S12 YCAO"/>
    <property type="match status" value="1"/>
</dbReference>
<organism evidence="1 2">
    <name type="scientific">Pseudoluteimonas lycopersici</name>
    <dbReference type="NCBI Taxonomy" id="1324796"/>
    <lineage>
        <taxon>Bacteria</taxon>
        <taxon>Pseudomonadati</taxon>
        <taxon>Pseudomonadota</taxon>
        <taxon>Gammaproteobacteria</taxon>
        <taxon>Lysobacterales</taxon>
        <taxon>Lysobacteraceae</taxon>
        <taxon>Pseudoluteimonas</taxon>
    </lineage>
</organism>
<dbReference type="InterPro" id="IPR015946">
    <property type="entry name" value="KH_dom-like_a/b"/>
</dbReference>
<dbReference type="Pfam" id="PF02566">
    <property type="entry name" value="OsmC"/>
    <property type="match status" value="1"/>
</dbReference>
<dbReference type="AlphaFoldDB" id="A0A516V562"/>
<dbReference type="PANTHER" id="PTHR39624:SF2">
    <property type="entry name" value="OSMC-LIKE PROTEIN"/>
    <property type="match status" value="1"/>
</dbReference>
<sequence>MGISIVHASIGSTPYTVELSDDLGHRWLGDEPEDIGGANAGPSPERLLLSALGTCTAVTVTMYAQRKQWPLTGVKVELAFNPDGKPEAGTDIRRRVELFGELDDAQRHRLLLAANACPIHKVLTGEIRIDTALA</sequence>
<proteinExistence type="predicted"/>
<dbReference type="Proteomes" id="UP000315891">
    <property type="component" value="Chromosome"/>
</dbReference>
<accession>A0A516V562</accession>
<keyword evidence="2" id="KW-1185">Reference proteome</keyword>
<name>A0A516V562_9GAMM</name>
<dbReference type="EMBL" id="CP041742">
    <property type="protein sequence ID" value="QDQ73647.1"/>
    <property type="molecule type" value="Genomic_DNA"/>
</dbReference>
<gene>
    <name evidence="1" type="ORF">FNZ56_07040</name>
</gene>
<dbReference type="InterPro" id="IPR003718">
    <property type="entry name" value="OsmC/Ohr_fam"/>
</dbReference>
<evidence type="ECO:0000313" key="1">
    <source>
        <dbReference type="EMBL" id="QDQ73647.1"/>
    </source>
</evidence>
<reference evidence="1 2" key="1">
    <citation type="submission" date="2019-07" db="EMBL/GenBank/DDBJ databases">
        <title>Lysobacter weifangensis sp. nov., isolated from bensulfuron-methyl contaminated farmland soil.</title>
        <authorList>
            <person name="Zhao H."/>
        </authorList>
    </citation>
    <scope>NUCLEOTIDE SEQUENCE [LARGE SCALE GENOMIC DNA]</scope>
    <source>
        <strain evidence="1 2">CC-Bw-6</strain>
    </source>
</reference>
<dbReference type="InterPro" id="IPR036102">
    <property type="entry name" value="OsmC/Ohrsf"/>
</dbReference>
<evidence type="ECO:0000313" key="2">
    <source>
        <dbReference type="Proteomes" id="UP000315891"/>
    </source>
</evidence>
<protein>
    <submittedName>
        <fullName evidence="1">OsmC family protein</fullName>
    </submittedName>
</protein>
<dbReference type="SUPFAM" id="SSF82784">
    <property type="entry name" value="OsmC-like"/>
    <property type="match status" value="1"/>
</dbReference>
<dbReference type="OrthoDB" id="9789573at2"/>
<dbReference type="Gene3D" id="3.30.300.20">
    <property type="match status" value="1"/>
</dbReference>
<dbReference type="RefSeq" id="WP_143879159.1">
    <property type="nucleotide sequence ID" value="NZ_BAABLZ010000001.1"/>
</dbReference>